<dbReference type="PANTHER" id="PTHR43278">
    <property type="entry name" value="NAD(P)H-DEPENDENT FMN-CONTAINING OXIDOREDUCTASE YWQN-RELATED"/>
    <property type="match status" value="1"/>
</dbReference>
<dbReference type="RefSeq" id="WP_092487379.1">
    <property type="nucleotide sequence ID" value="NZ_FOYM01000041.1"/>
</dbReference>
<dbReference type="InterPro" id="IPR051796">
    <property type="entry name" value="ISF_SsuE-like"/>
</dbReference>
<proteinExistence type="predicted"/>
<dbReference type="GO" id="GO:0016491">
    <property type="term" value="F:oxidoreductase activity"/>
    <property type="evidence" value="ECO:0007669"/>
    <property type="project" value="InterPro"/>
</dbReference>
<dbReference type="AlphaFoldDB" id="A0A1I6EFP2"/>
<evidence type="ECO:0000256" key="2">
    <source>
        <dbReference type="ARBA" id="ARBA00022643"/>
    </source>
</evidence>
<dbReference type="STRING" id="39060.SAMN05660706_1412"/>
<dbReference type="PANTHER" id="PTHR43278:SF4">
    <property type="entry name" value="NAD(P)H-DEPENDENT FMN-CONTAINING OXIDOREDUCTASE YWQN-RELATED"/>
    <property type="match status" value="1"/>
</dbReference>
<name>A0A1I6EFP2_9FIRM</name>
<evidence type="ECO:0000256" key="1">
    <source>
        <dbReference type="ARBA" id="ARBA00022630"/>
    </source>
</evidence>
<organism evidence="4 5">
    <name type="scientific">Desulfoscipio geothermicus DSM 3669</name>
    <dbReference type="NCBI Taxonomy" id="1121426"/>
    <lineage>
        <taxon>Bacteria</taxon>
        <taxon>Bacillati</taxon>
        <taxon>Bacillota</taxon>
        <taxon>Clostridia</taxon>
        <taxon>Eubacteriales</taxon>
        <taxon>Desulfallaceae</taxon>
        <taxon>Desulfoscipio</taxon>
    </lineage>
</organism>
<evidence type="ECO:0000313" key="5">
    <source>
        <dbReference type="Proteomes" id="UP000199584"/>
    </source>
</evidence>
<feature type="domain" description="NADPH-dependent FMN reductase-like" evidence="3">
    <location>
        <begin position="1"/>
        <end position="158"/>
    </location>
</feature>
<dbReference type="EMBL" id="FOYM01000041">
    <property type="protein sequence ID" value="SFR16544.1"/>
    <property type="molecule type" value="Genomic_DNA"/>
</dbReference>
<keyword evidence="1" id="KW-0285">Flavoprotein</keyword>
<gene>
    <name evidence="4" type="ORF">SAMN05660706_1412</name>
</gene>
<dbReference type="InterPro" id="IPR029039">
    <property type="entry name" value="Flavoprotein-like_sf"/>
</dbReference>
<reference evidence="5" key="1">
    <citation type="submission" date="2016-10" db="EMBL/GenBank/DDBJ databases">
        <authorList>
            <person name="Varghese N."/>
            <person name="Submissions S."/>
        </authorList>
    </citation>
    <scope>NUCLEOTIDE SEQUENCE [LARGE SCALE GENOMIC DNA]</scope>
    <source>
        <strain evidence="5">DSM 3669</strain>
    </source>
</reference>
<dbReference type="SUPFAM" id="SSF52218">
    <property type="entry name" value="Flavoproteins"/>
    <property type="match status" value="1"/>
</dbReference>
<keyword evidence="2" id="KW-0288">FMN</keyword>
<keyword evidence="5" id="KW-1185">Reference proteome</keyword>
<protein>
    <submittedName>
        <fullName evidence="4">Multimeric flavodoxin WrbA</fullName>
    </submittedName>
</protein>
<accession>A0A1I6EFP2</accession>
<sequence length="192" mass="21226">MKVVGINGSPRREGNTSIIIKAVFKELEKNGIETELIQLGGLPIRSCMSCYKCFEKQNGKCVIQNDGLNDILDKMAKADGILLGSPVYAADVTSEMKAFIDRVSLVLKANGQDMLKHKVAGAVTAVRRGGAIHAFDTMNHFLHYAQTFLVGASYWNMVYGKEPGDVERDEEGMKNMQVLGENMAWLLKRINN</sequence>
<evidence type="ECO:0000259" key="3">
    <source>
        <dbReference type="Pfam" id="PF03358"/>
    </source>
</evidence>
<dbReference type="Gene3D" id="3.40.50.360">
    <property type="match status" value="1"/>
</dbReference>
<dbReference type="Pfam" id="PF03358">
    <property type="entry name" value="FMN_red"/>
    <property type="match status" value="1"/>
</dbReference>
<dbReference type="InterPro" id="IPR005025">
    <property type="entry name" value="FMN_Rdtase-like_dom"/>
</dbReference>
<evidence type="ECO:0000313" key="4">
    <source>
        <dbReference type="EMBL" id="SFR16544.1"/>
    </source>
</evidence>
<dbReference type="OrthoDB" id="6398207at2"/>
<dbReference type="Proteomes" id="UP000199584">
    <property type="component" value="Unassembled WGS sequence"/>
</dbReference>